<keyword evidence="3" id="KW-0963">Cytoplasm</keyword>
<keyword evidence="5" id="KW-0282">Flagellum</keyword>
<dbReference type="Proteomes" id="UP000515154">
    <property type="component" value="Linkage group LG2"/>
</dbReference>
<comment type="subcellular location">
    <subcellularLocation>
        <location evidence="1">Cytoplasm</location>
        <location evidence="1">Cytoskeleton</location>
        <location evidence="1">Flagellum axoneme</location>
    </subcellularLocation>
</comment>
<evidence type="ECO:0000256" key="10">
    <source>
        <dbReference type="SAM" id="MobiDB-lite"/>
    </source>
</evidence>
<feature type="coiled-coil region" evidence="9">
    <location>
        <begin position="205"/>
        <end position="247"/>
    </location>
</feature>
<dbReference type="RefSeq" id="XP_036356595.1">
    <property type="nucleotide sequence ID" value="XM_036500702.1"/>
</dbReference>
<dbReference type="AlphaFoldDB" id="A0A7E6ENU3"/>
<reference evidence="12" key="1">
    <citation type="submission" date="2025-08" db="UniProtKB">
        <authorList>
            <consortium name="RefSeq"/>
        </authorList>
    </citation>
    <scope>IDENTIFICATION</scope>
</reference>
<evidence type="ECO:0000256" key="1">
    <source>
        <dbReference type="ARBA" id="ARBA00004611"/>
    </source>
</evidence>
<keyword evidence="4" id="KW-0597">Phosphoprotein</keyword>
<comment type="similarity">
    <text evidence="2">Belongs to the flagellar radial spoke RSP3 family.</text>
</comment>
<evidence type="ECO:0000256" key="2">
    <source>
        <dbReference type="ARBA" id="ARBA00006737"/>
    </source>
</evidence>
<proteinExistence type="inferred from homology"/>
<feature type="compositionally biased region" description="Basic and acidic residues" evidence="10">
    <location>
        <begin position="88"/>
        <end position="97"/>
    </location>
</feature>
<feature type="region of interest" description="Disordered" evidence="10">
    <location>
        <begin position="353"/>
        <end position="404"/>
    </location>
</feature>
<evidence type="ECO:0000256" key="6">
    <source>
        <dbReference type="ARBA" id="ARBA00023069"/>
    </source>
</evidence>
<keyword evidence="9" id="KW-0175">Coiled coil</keyword>
<feature type="compositionally biased region" description="Acidic residues" evidence="10">
    <location>
        <begin position="365"/>
        <end position="396"/>
    </location>
</feature>
<evidence type="ECO:0000256" key="3">
    <source>
        <dbReference type="ARBA" id="ARBA00022490"/>
    </source>
</evidence>
<dbReference type="GO" id="GO:0005929">
    <property type="term" value="C:cilium"/>
    <property type="evidence" value="ECO:0007669"/>
    <property type="project" value="TreeGrafter"/>
</dbReference>
<keyword evidence="7" id="KW-0206">Cytoskeleton</keyword>
<keyword evidence="8" id="KW-0966">Cell projection</keyword>
<dbReference type="PANTHER" id="PTHR21648:SF0">
    <property type="entry name" value="RADIAL SPOKE HEAD PROTEIN 3 HOMOLOG"/>
    <property type="match status" value="1"/>
</dbReference>
<dbReference type="PANTHER" id="PTHR21648">
    <property type="entry name" value="FLAGELLAR RADIAL SPOKE PROTEIN 3"/>
    <property type="match status" value="1"/>
</dbReference>
<evidence type="ECO:0000313" key="12">
    <source>
        <dbReference type="RefSeq" id="XP_036356595.1"/>
    </source>
</evidence>
<evidence type="ECO:0000256" key="5">
    <source>
        <dbReference type="ARBA" id="ARBA00022846"/>
    </source>
</evidence>
<accession>A0A7E6ENU3</accession>
<dbReference type="InterPro" id="IPR009290">
    <property type="entry name" value="Radial_spoke_3"/>
</dbReference>
<protein>
    <submittedName>
        <fullName evidence="12">Radial spoke head protein 3 homolog B-like isoform X1</fullName>
    </submittedName>
</protein>
<gene>
    <name evidence="12" type="primary">LOC115231653</name>
</gene>
<feature type="region of interest" description="Disordered" evidence="10">
    <location>
        <begin position="79"/>
        <end position="108"/>
    </location>
</feature>
<keyword evidence="6" id="KW-0969">Cilium</keyword>
<evidence type="ECO:0000256" key="9">
    <source>
        <dbReference type="SAM" id="Coils"/>
    </source>
</evidence>
<feature type="region of interest" description="Disordered" evidence="10">
    <location>
        <begin position="22"/>
        <end position="45"/>
    </location>
</feature>
<evidence type="ECO:0000256" key="8">
    <source>
        <dbReference type="ARBA" id="ARBA00023273"/>
    </source>
</evidence>
<name>A0A7E6ENU3_9MOLL</name>
<sequence>MIEEETEFQVVTMSVLPQRRAGTDAPPYTFSSQPRVVSHRKKYKEKPLAPAPEEVPMYSNIMYDRRVVRGNTYALSTIPAQSQPDPLEAQRRQEAKRRANARRRAKEQFERLTPEPVPGRKHIDVQTELYLEEISDRVEEADVDIQTDYFLDRPPTPLYVPAKTGIDVATQILDGELFDFNIEVQPILEVLVGKTIEQSLIEVLEEEELANLRKQQRQYIELRNAELAEQQRLEEQNRRKVEEKEMRMLQQVAVMKREKETAEKISAMAFAQSYLRDLVPTVFAILSDNGYFYDPVEKDIEEGFLPWLMQNVNQEVNNSKLICRIADSMIDHVIKERNLAFVRLGERLKQEKELAKIPPEPSGTELEEDQIEESESTDEKSDEPEVMEDDETEEGPEQTLSTVE</sequence>
<dbReference type="Pfam" id="PF06098">
    <property type="entry name" value="Radial_spoke_3"/>
    <property type="match status" value="1"/>
</dbReference>
<evidence type="ECO:0000256" key="7">
    <source>
        <dbReference type="ARBA" id="ARBA00023212"/>
    </source>
</evidence>
<evidence type="ECO:0000256" key="4">
    <source>
        <dbReference type="ARBA" id="ARBA00022553"/>
    </source>
</evidence>
<organism evidence="11 12">
    <name type="scientific">Octopus sinensis</name>
    <name type="common">East Asian common octopus</name>
    <dbReference type="NCBI Taxonomy" id="2607531"/>
    <lineage>
        <taxon>Eukaryota</taxon>
        <taxon>Metazoa</taxon>
        <taxon>Spiralia</taxon>
        <taxon>Lophotrochozoa</taxon>
        <taxon>Mollusca</taxon>
        <taxon>Cephalopoda</taxon>
        <taxon>Coleoidea</taxon>
        <taxon>Octopodiformes</taxon>
        <taxon>Octopoda</taxon>
        <taxon>Incirrata</taxon>
        <taxon>Octopodidae</taxon>
        <taxon>Octopus</taxon>
    </lineage>
</organism>
<keyword evidence="11" id="KW-1185">Reference proteome</keyword>
<evidence type="ECO:0000313" key="11">
    <source>
        <dbReference type="Proteomes" id="UP000515154"/>
    </source>
</evidence>